<evidence type="ECO:0000256" key="1">
    <source>
        <dbReference type="ARBA" id="ARBA00010617"/>
    </source>
</evidence>
<name>A0A9K3LJS3_9STRA</name>
<keyword evidence="3 7" id="KW-0479">Metal-binding</keyword>
<evidence type="ECO:0000256" key="5">
    <source>
        <dbReference type="ARBA" id="ARBA00023004"/>
    </source>
</evidence>
<comment type="caution">
    <text evidence="10">The sequence shown here is derived from an EMBL/GenBank/DDBJ whole genome shotgun (WGS) entry which is preliminary data.</text>
</comment>
<dbReference type="OrthoDB" id="2843at2759"/>
<dbReference type="GO" id="GO:0005506">
    <property type="term" value="F:iron ion binding"/>
    <property type="evidence" value="ECO:0007669"/>
    <property type="project" value="InterPro"/>
</dbReference>
<dbReference type="PANTHER" id="PTHR24291:SF50">
    <property type="entry name" value="BIFUNCTIONAL ALBAFLAVENONE MONOOXYGENASE_TERPENE SYNTHASE"/>
    <property type="match status" value="1"/>
</dbReference>
<proteinExistence type="inferred from homology"/>
<dbReference type="PANTHER" id="PTHR24291">
    <property type="entry name" value="CYTOCHROME P450 FAMILY 4"/>
    <property type="match status" value="1"/>
</dbReference>
<dbReference type="CDD" id="cd11046">
    <property type="entry name" value="CYP97"/>
    <property type="match status" value="1"/>
</dbReference>
<evidence type="ECO:0000256" key="6">
    <source>
        <dbReference type="ARBA" id="ARBA00023033"/>
    </source>
</evidence>
<keyword evidence="4 7" id="KW-0560">Oxidoreductase</keyword>
<comment type="similarity">
    <text evidence="1 7">Belongs to the cytochrome P450 family.</text>
</comment>
<evidence type="ECO:0000256" key="7">
    <source>
        <dbReference type="RuleBase" id="RU000461"/>
    </source>
</evidence>
<dbReference type="GO" id="GO:0004497">
    <property type="term" value="F:monooxygenase activity"/>
    <property type="evidence" value="ECO:0007669"/>
    <property type="project" value="UniProtKB-KW"/>
</dbReference>
<evidence type="ECO:0000256" key="8">
    <source>
        <dbReference type="SAM" id="Coils"/>
    </source>
</evidence>
<dbReference type="Pfam" id="PF00067">
    <property type="entry name" value="p450"/>
    <property type="match status" value="1"/>
</dbReference>
<evidence type="ECO:0000256" key="3">
    <source>
        <dbReference type="ARBA" id="ARBA00022723"/>
    </source>
</evidence>
<dbReference type="InterPro" id="IPR017972">
    <property type="entry name" value="Cyt_P450_CS"/>
</dbReference>
<protein>
    <submittedName>
        <fullName evidence="10">Monooxygenase</fullName>
    </submittedName>
</protein>
<reference evidence="10" key="2">
    <citation type="submission" date="2021-04" db="EMBL/GenBank/DDBJ databases">
        <authorList>
            <person name="Podell S."/>
        </authorList>
    </citation>
    <scope>NUCLEOTIDE SEQUENCE</scope>
    <source>
        <strain evidence="10">Hildebrandi</strain>
    </source>
</reference>
<keyword evidence="2 7" id="KW-0349">Heme</keyword>
<keyword evidence="5 7" id="KW-0408">Iron</keyword>
<dbReference type="InterPro" id="IPR001128">
    <property type="entry name" value="Cyt_P450"/>
</dbReference>
<accession>A0A9K3LJS3</accession>
<evidence type="ECO:0000256" key="9">
    <source>
        <dbReference type="SAM" id="MobiDB-lite"/>
    </source>
</evidence>
<evidence type="ECO:0000313" key="10">
    <source>
        <dbReference type="EMBL" id="KAG7362988.1"/>
    </source>
</evidence>
<gene>
    <name evidence="10" type="ORF">IV203_026348</name>
</gene>
<dbReference type="InterPro" id="IPR050196">
    <property type="entry name" value="Cytochrome_P450_Monoox"/>
</dbReference>
<dbReference type="GO" id="GO:0020037">
    <property type="term" value="F:heme binding"/>
    <property type="evidence" value="ECO:0007669"/>
    <property type="project" value="InterPro"/>
</dbReference>
<dbReference type="AlphaFoldDB" id="A0A9K3LJS3"/>
<dbReference type="GO" id="GO:0016705">
    <property type="term" value="F:oxidoreductase activity, acting on paired donors, with incorporation or reduction of molecular oxygen"/>
    <property type="evidence" value="ECO:0007669"/>
    <property type="project" value="InterPro"/>
</dbReference>
<dbReference type="PROSITE" id="PS00086">
    <property type="entry name" value="CYTOCHROME_P450"/>
    <property type="match status" value="1"/>
</dbReference>
<evidence type="ECO:0000256" key="4">
    <source>
        <dbReference type="ARBA" id="ARBA00023002"/>
    </source>
</evidence>
<keyword evidence="6 7" id="KW-0503">Monooxygenase</keyword>
<keyword evidence="8" id="KW-0175">Coiled coil</keyword>
<organism evidence="10 11">
    <name type="scientific">Nitzschia inconspicua</name>
    <dbReference type="NCBI Taxonomy" id="303405"/>
    <lineage>
        <taxon>Eukaryota</taxon>
        <taxon>Sar</taxon>
        <taxon>Stramenopiles</taxon>
        <taxon>Ochrophyta</taxon>
        <taxon>Bacillariophyta</taxon>
        <taxon>Bacillariophyceae</taxon>
        <taxon>Bacillariophycidae</taxon>
        <taxon>Bacillariales</taxon>
        <taxon>Bacillariaceae</taxon>
        <taxon>Nitzschia</taxon>
    </lineage>
</organism>
<keyword evidence="11" id="KW-1185">Reference proteome</keyword>
<sequence length="639" mass="72406">MTKTVEVFPLIVAAFVLVGIPSSTLAFSSLPNAKPLSVERSWSVNAPTKPVSMLLSTMKDKTEKEEETSASNTSTGVVVEKDPNAEGLPWWWELVWKLDIMKTGEPGEEIIFGDSANVLRTNIEQIYGGYPSLDGCPLAEGELADIGDGTMFIGLQNYFQKYGSPFKFCFGPKSFLVISDPIQARHLLRDANKKYDKGVLAEILKPIMGKGLIPADPETWQIRRPQIVPAFHKKWLEYMVGLFGYCNEPLIESLNKLVDTNGKVEMEEKFCSVALDIIGLSVFNFNFGSVTKESPVVKAVYSALVEAEHRSMTPAPYWDLPLANELVPRLRKFNADLKLLNDVLDDLISRAKNTRSEEDIEQLEQRNYAEAKDPSMLRFLVDMRGADIDNKQLRDDLMTMLVAGHETTAAVLTWALFELTKNPEIKAKLLEEIDRVIGDRRPTFEDIKEMKYVRLVVAETLRMYPQPPLLIRRCRTEDNLPAGGGREATVIRGMDIFLPLYNIHRDERFWPNADTFDPERFTRPYKNPDIPEWAGFDPEKWNGKLYPNEIASDFAFLPFGGGARKCVGDEFAVMEAVVTLAMVMRRFDFEFDPSKFTDVDIMDHPKDLNHPVGMKTGATIHTRRGLNMLIKRRNVSEFQ</sequence>
<evidence type="ECO:0000256" key="2">
    <source>
        <dbReference type="ARBA" id="ARBA00022617"/>
    </source>
</evidence>
<dbReference type="Proteomes" id="UP000693970">
    <property type="component" value="Unassembled WGS sequence"/>
</dbReference>
<evidence type="ECO:0000313" key="11">
    <source>
        <dbReference type="Proteomes" id="UP000693970"/>
    </source>
</evidence>
<reference evidence="10" key="1">
    <citation type="journal article" date="2021" name="Sci. Rep.">
        <title>Diploid genomic architecture of Nitzschia inconspicua, an elite biomass production diatom.</title>
        <authorList>
            <person name="Oliver A."/>
            <person name="Podell S."/>
            <person name="Pinowska A."/>
            <person name="Traller J.C."/>
            <person name="Smith S.R."/>
            <person name="McClure R."/>
            <person name="Beliaev A."/>
            <person name="Bohutskyi P."/>
            <person name="Hill E.A."/>
            <person name="Rabines A."/>
            <person name="Zheng H."/>
            <person name="Allen L.Z."/>
            <person name="Kuo A."/>
            <person name="Grigoriev I.V."/>
            <person name="Allen A.E."/>
            <person name="Hazlebeck D."/>
            <person name="Allen E.E."/>
        </authorList>
    </citation>
    <scope>NUCLEOTIDE SEQUENCE</scope>
    <source>
        <strain evidence="10">Hildebrandi</strain>
    </source>
</reference>
<feature type="coiled-coil region" evidence="8">
    <location>
        <begin position="330"/>
        <end position="357"/>
    </location>
</feature>
<dbReference type="EMBL" id="JAGRRH010000010">
    <property type="protein sequence ID" value="KAG7362988.1"/>
    <property type="molecule type" value="Genomic_DNA"/>
</dbReference>
<feature type="region of interest" description="Disordered" evidence="9">
    <location>
        <begin position="58"/>
        <end position="80"/>
    </location>
</feature>